<keyword evidence="2" id="KW-1133">Transmembrane helix</keyword>
<feature type="transmembrane region" description="Helical" evidence="2">
    <location>
        <begin position="142"/>
        <end position="162"/>
    </location>
</feature>
<accession>A0ABT2RLY4</accession>
<keyword evidence="4" id="KW-1185">Reference proteome</keyword>
<dbReference type="EMBL" id="JAOQJU010000006">
    <property type="protein sequence ID" value="MCU6686437.1"/>
    <property type="molecule type" value="Genomic_DNA"/>
</dbReference>
<evidence type="ECO:0000256" key="2">
    <source>
        <dbReference type="SAM" id="Phobius"/>
    </source>
</evidence>
<feature type="transmembrane region" description="Helical" evidence="2">
    <location>
        <begin position="113"/>
        <end position="130"/>
    </location>
</feature>
<organism evidence="3 4">
    <name type="scientific">Dorea acetigenes</name>
    <dbReference type="NCBI Taxonomy" id="2981787"/>
    <lineage>
        <taxon>Bacteria</taxon>
        <taxon>Bacillati</taxon>
        <taxon>Bacillota</taxon>
        <taxon>Clostridia</taxon>
        <taxon>Lachnospirales</taxon>
        <taxon>Lachnospiraceae</taxon>
        <taxon>Dorea</taxon>
    </lineage>
</organism>
<evidence type="ECO:0000313" key="4">
    <source>
        <dbReference type="Proteomes" id="UP001652431"/>
    </source>
</evidence>
<comment type="caution">
    <text evidence="3">The sequence shown here is derived from an EMBL/GenBank/DDBJ whole genome shotgun (WGS) entry which is preliminary data.</text>
</comment>
<keyword evidence="2" id="KW-0472">Membrane</keyword>
<dbReference type="RefSeq" id="WP_158369514.1">
    <property type="nucleotide sequence ID" value="NZ_JAOQJU010000006.1"/>
</dbReference>
<feature type="transmembrane region" description="Helical" evidence="2">
    <location>
        <begin position="229"/>
        <end position="247"/>
    </location>
</feature>
<feature type="coiled-coil region" evidence="1">
    <location>
        <begin position="270"/>
        <end position="297"/>
    </location>
</feature>
<feature type="transmembrane region" description="Helical" evidence="2">
    <location>
        <begin position="50"/>
        <end position="69"/>
    </location>
</feature>
<feature type="transmembrane region" description="Helical" evidence="2">
    <location>
        <begin position="25"/>
        <end position="44"/>
    </location>
</feature>
<proteinExistence type="predicted"/>
<dbReference type="Pfam" id="PF09997">
    <property type="entry name" value="DUF2238"/>
    <property type="match status" value="1"/>
</dbReference>
<name>A0ABT2RLY4_9FIRM</name>
<protein>
    <submittedName>
        <fullName evidence="3">Uncharacterized protein</fullName>
    </submittedName>
</protein>
<evidence type="ECO:0000256" key="1">
    <source>
        <dbReference type="SAM" id="Coils"/>
    </source>
</evidence>
<dbReference type="InterPro" id="IPR014509">
    <property type="entry name" value="YjdF-like"/>
</dbReference>
<evidence type="ECO:0000313" key="3">
    <source>
        <dbReference type="EMBL" id="MCU6686437.1"/>
    </source>
</evidence>
<reference evidence="3 4" key="1">
    <citation type="journal article" date="2021" name="ISME Commun">
        <title>Automated analysis of genomic sequences facilitates high-throughput and comprehensive description of bacteria.</title>
        <authorList>
            <person name="Hitch T.C.A."/>
        </authorList>
    </citation>
    <scope>NUCLEOTIDE SEQUENCE [LARGE SCALE GENOMIC DNA]</scope>
    <source>
        <strain evidence="3 4">Sanger_03</strain>
    </source>
</reference>
<keyword evidence="1" id="KW-0175">Coiled coil</keyword>
<keyword evidence="2" id="KW-0812">Transmembrane</keyword>
<gene>
    <name evidence="3" type="ORF">OCV99_07720</name>
</gene>
<dbReference type="Proteomes" id="UP001652431">
    <property type="component" value="Unassembled WGS sequence"/>
</dbReference>
<feature type="transmembrane region" description="Helical" evidence="2">
    <location>
        <begin position="81"/>
        <end position="101"/>
    </location>
</feature>
<sequence length="302" mass="34490">MKLRKKLRTMGKALKMEREEHRSSFIVYVTLRLLVIAVMILQIFNRNFENVFLCVLTLLLLIVPSFLQVNLKIELPTGLEIILLIFIFAAEILGEIQEYYIKFPMWDTILHTLNGFLMAAIGFSLVDILNRNEKFSFKLSPVFMAIVAFCFSMTIGVIWEFFEFGMDQFFHLDMQKDTIVHSISSVMLDPAGGNTPTGINNIYDVAVNGESLGLGGYLDIGLIDTMKDLLVNFIGAVVFSVIGFFYIKNRGKGRFAGKLIPHVKSKDADFLKRAEEEEELEEALRKMEEESRLKKGKKTDCR</sequence>